<gene>
    <name evidence="2" type="ORF">G6F64_014740</name>
</gene>
<accession>A0A9P6WSX4</accession>
<comment type="caution">
    <text evidence="2">The sequence shown here is derived from an EMBL/GenBank/DDBJ whole genome shotgun (WGS) entry which is preliminary data.</text>
</comment>
<evidence type="ECO:0000313" key="2">
    <source>
        <dbReference type="EMBL" id="KAG1277190.1"/>
    </source>
</evidence>
<evidence type="ECO:0000313" key="3">
    <source>
        <dbReference type="Proteomes" id="UP000716291"/>
    </source>
</evidence>
<sequence>MACHAAGAARPAGEPLAGAWPRCGQRNGGGDGPQPARTACDGRPPRPSCDGDAARRSGTEACCRPPCRS</sequence>
<feature type="compositionally biased region" description="Low complexity" evidence="1">
    <location>
        <begin position="1"/>
        <end position="19"/>
    </location>
</feature>
<name>A0A9P6WSX4_RHIOR</name>
<dbReference type="AlphaFoldDB" id="A0A9P6WSX4"/>
<organism evidence="2 3">
    <name type="scientific">Rhizopus oryzae</name>
    <name type="common">Mucormycosis agent</name>
    <name type="synonym">Rhizopus arrhizus var. delemar</name>
    <dbReference type="NCBI Taxonomy" id="64495"/>
    <lineage>
        <taxon>Eukaryota</taxon>
        <taxon>Fungi</taxon>
        <taxon>Fungi incertae sedis</taxon>
        <taxon>Mucoromycota</taxon>
        <taxon>Mucoromycotina</taxon>
        <taxon>Mucoromycetes</taxon>
        <taxon>Mucorales</taxon>
        <taxon>Mucorineae</taxon>
        <taxon>Rhizopodaceae</taxon>
        <taxon>Rhizopus</taxon>
    </lineage>
</organism>
<dbReference type="EMBL" id="JAANQT010009461">
    <property type="protein sequence ID" value="KAG1277190.1"/>
    <property type="molecule type" value="Genomic_DNA"/>
</dbReference>
<proteinExistence type="predicted"/>
<reference evidence="2" key="1">
    <citation type="journal article" date="2020" name="Microb. Genom.">
        <title>Genetic diversity of clinical and environmental Mucorales isolates obtained from an investigation of mucormycosis cases among solid organ transplant recipients.</title>
        <authorList>
            <person name="Nguyen M.H."/>
            <person name="Kaul D."/>
            <person name="Muto C."/>
            <person name="Cheng S.J."/>
            <person name="Richter R.A."/>
            <person name="Bruno V.M."/>
            <person name="Liu G."/>
            <person name="Beyhan S."/>
            <person name="Sundermann A.J."/>
            <person name="Mounaud S."/>
            <person name="Pasculle A.W."/>
            <person name="Nierman W.C."/>
            <person name="Driscoll E."/>
            <person name="Cumbie R."/>
            <person name="Clancy C.J."/>
            <person name="Dupont C.L."/>
        </authorList>
    </citation>
    <scope>NUCLEOTIDE SEQUENCE</scope>
    <source>
        <strain evidence="2">GL11</strain>
    </source>
</reference>
<evidence type="ECO:0000256" key="1">
    <source>
        <dbReference type="SAM" id="MobiDB-lite"/>
    </source>
</evidence>
<protein>
    <submittedName>
        <fullName evidence="2">Uncharacterized protein</fullName>
    </submittedName>
</protein>
<feature type="region of interest" description="Disordered" evidence="1">
    <location>
        <begin position="1"/>
        <end position="69"/>
    </location>
</feature>
<keyword evidence="3" id="KW-1185">Reference proteome</keyword>
<dbReference type="Proteomes" id="UP000716291">
    <property type="component" value="Unassembled WGS sequence"/>
</dbReference>